<keyword evidence="6" id="KW-1267">Proteomics identification</keyword>
<dbReference type="InterPro" id="IPR035625">
    <property type="entry name" value="Tfc3-like_eWH"/>
</dbReference>
<dbReference type="PANTHER" id="PTHR15180:SF1">
    <property type="entry name" value="GENERAL TRANSCRIPTION FACTOR 3C POLYPEPTIDE 1"/>
    <property type="match status" value="1"/>
</dbReference>
<keyword evidence="4" id="KW-1185">Reference proteome</keyword>
<feature type="compositionally biased region" description="Basic and acidic residues" evidence="1">
    <location>
        <begin position="9"/>
        <end position="21"/>
    </location>
</feature>
<evidence type="ECO:0000313" key="4">
    <source>
        <dbReference type="Proteomes" id="UP000001940"/>
    </source>
</evidence>
<evidence type="ECO:0000313" key="5">
    <source>
        <dbReference type="WormBase" id="Y38F2AR.5a"/>
    </source>
</evidence>
<dbReference type="InterPro" id="IPR044210">
    <property type="entry name" value="Tfc3-like"/>
</dbReference>
<dbReference type="Pfam" id="PF24101">
    <property type="entry name" value="WHD_GTF3C1"/>
    <property type="match status" value="1"/>
</dbReference>
<evidence type="ECO:0000256" key="1">
    <source>
        <dbReference type="SAM" id="MobiDB-lite"/>
    </source>
</evidence>
<evidence type="ECO:0007829" key="6">
    <source>
        <dbReference type="PeptideAtlas" id="U4PBT1"/>
    </source>
</evidence>
<dbReference type="GeneID" id="177024"/>
<dbReference type="GO" id="GO:0006384">
    <property type="term" value="P:transcription initiation at RNA polymerase III promoter"/>
    <property type="evidence" value="ECO:0000318"/>
    <property type="project" value="GO_Central"/>
</dbReference>
<sequence>MESTSEAGESPRKERKRHESSDYEISEISPGEESSVEDHIPSSSEMQEEIEELNNSTKPTPKSRKRAAQSGPVDTFSPFHFKKDITSSFLPYVPKVWSVQNTYRIPTDVILNTIRTGGTEGLGRAELGKTVGYDSTNKSGGRRVSDWIVKCTTEHPDHIGQFQKMNGKVRTIRYFWKQNEQPERFEKLFEEFQQLTACQCPFKIGEVIKFPEKKLNTLRVSDVTLKRFNRIIALVNQFRVIVTISRLIKTICEQEMADGYKFQIDKKSVMKCLLALQTKGFVRLFDTTVRSDNINHQIQIICHGSIDNVKNVEIIAGIEEMIDSFHKEGRVFPHGQHRTLKKHNQIEENPKVADEFNEKLENVDEDLTRNRTIHDRYQFFRLQTLRNSHKENNFHETDEFNGGNSTLDDSQIEDEKTINLDEEGAENGEEDPDQAMINLFAKNPTVTTPASKLRSNQFYFGRDSLGYQNKTVRLMILHEMIYNFVHGHPIDTSPTAFDLFPPTQPYRSWEVRDDSNAYVYLEEESPYRFMPPQPQYDGVDRGWFMTLDLLAALPLSVFVLTNYVPNTIDRPLLLTYLNDPVKRHLCIGYLPDSIRDPIMKNKKIVKQLQHSFLCLAGMRLAAVGPNPSVKRFPGATSEMYYVARRVHLYDTSTSAKGYACVNPSIEEGEYVKYEYELATRHDIIMYWHHLRAIVQSTPLTYRIDDIGDRKFTQRHRQYTIGVFDRKLVEVDYITGIEELYPKVAADGVAGFDAGLFVHLKRHWDLITVPHGTVSWFIQRFRKCSTDCKRIVEQRVKSVHKDWNNFSRLSLADSDIVRTSSNPLKVEYPPIKKFGGTNAPKSNRNTQKTARQIPKKRKLDSVDIVSSSARVSVRCRFTPKERDQLIMIRAVGFFLNPVYRFWLDPTVLRDLMHEFVPESRNKTVQSLMACGVRELVRANRLAYLQRVVRNLSTFPSVLVHQMNAGQPEKILDQIPPAVLQSVLQSLRTDGLVSRSRTLEVVTELANKKDATLSFYFRHFFYHRFHSNLIEGVGRLLDKINDTATAQQQLQTTTNELDGDGPEIVIAAAKAFHPTEKFDLEMSVDDDEILKVFDIQEQEQIVMKKIRHLENSDLHFERIHVNLAKKERFFDDVQSDEKLAEICDFLSQNCREISNSPRATLDEWIQTGGKFEIQRRREIRAVCHVIKATRQVGITLGELCGKVKIAKEQIAEILADLSGAAQILAAGVDEKRWVMPEYEACWMVRIGDKKWCPRPWIAPEGCISLPVVRWMAESALVLIVSKLGIQLKDVITTYEFAVQPIAIREIISLLEMLDCIEIITEEFKSPKMTSPFSSPSTRQSITYIQAKIDGIDKFSRIFHSIPLLSTMSSKPLS</sequence>
<dbReference type="WormBase" id="Y38F2AR.5a">
    <property type="protein sequence ID" value="CE48693"/>
    <property type="gene ID" value="WBGene00021423"/>
    <property type="gene designation" value="tftc-1"/>
</dbReference>
<evidence type="ECO:0000313" key="3">
    <source>
        <dbReference type="EMBL" id="CDH93325.1"/>
    </source>
</evidence>
<dbReference type="OMA" id="RHFFAHR"/>
<dbReference type="AlphaFoldDB" id="U4PBT1"/>
<name>U4PBT1_CAEEL</name>
<dbReference type="PaxDb" id="6239-Y38F2AR.5a"/>
<dbReference type="Proteomes" id="UP000001940">
    <property type="component" value="Chromosome IV"/>
</dbReference>
<dbReference type="AGR" id="WB:WBGene00021423"/>
<evidence type="ECO:0000259" key="2">
    <source>
        <dbReference type="Pfam" id="PF24101"/>
    </source>
</evidence>
<organism evidence="3 4">
    <name type="scientific">Caenorhabditis elegans</name>
    <dbReference type="NCBI Taxonomy" id="6239"/>
    <lineage>
        <taxon>Eukaryota</taxon>
        <taxon>Metazoa</taxon>
        <taxon>Ecdysozoa</taxon>
        <taxon>Nematoda</taxon>
        <taxon>Chromadorea</taxon>
        <taxon>Rhabditida</taxon>
        <taxon>Rhabditina</taxon>
        <taxon>Rhabditomorpha</taxon>
        <taxon>Rhabditoidea</taxon>
        <taxon>Rhabditidae</taxon>
        <taxon>Peloderinae</taxon>
        <taxon>Caenorhabditis</taxon>
    </lineage>
</organism>
<dbReference type="FunCoup" id="U4PBT1">
    <property type="interactions" value="1808"/>
</dbReference>
<dbReference type="eggNOG" id="KOG3105">
    <property type="taxonomic scope" value="Eukaryota"/>
</dbReference>
<dbReference type="PeptideAtlas" id="U4PBT1"/>
<dbReference type="eggNOG" id="KOG4608">
    <property type="taxonomic scope" value="Eukaryota"/>
</dbReference>
<feature type="region of interest" description="Disordered" evidence="1">
    <location>
        <begin position="1"/>
        <end position="77"/>
    </location>
</feature>
<dbReference type="InParanoid" id="U4PBT1"/>
<accession>U4PBT1</accession>
<dbReference type="GO" id="GO:0042791">
    <property type="term" value="P:5S class rRNA transcription by RNA polymerase III"/>
    <property type="evidence" value="ECO:0000318"/>
    <property type="project" value="GO_Central"/>
</dbReference>
<feature type="region of interest" description="Disordered" evidence="1">
    <location>
        <begin position="393"/>
        <end position="412"/>
    </location>
</feature>
<dbReference type="GO" id="GO:0000127">
    <property type="term" value="C:transcription factor TFIIIC complex"/>
    <property type="evidence" value="ECO:0000318"/>
    <property type="project" value="GO_Central"/>
</dbReference>
<dbReference type="KEGG" id="cel:CELE_Y38F2AR.5"/>
<dbReference type="RefSeq" id="NP_001294528.1">
    <property type="nucleotide sequence ID" value="NM_001307599.4"/>
</dbReference>
<reference evidence="3 4" key="1">
    <citation type="journal article" date="1998" name="Science">
        <title>Genome sequence of the nematode C. elegans: a platform for investigating biology.</title>
        <authorList>
            <consortium name="The C. elegans sequencing consortium"/>
            <person name="Sulson J.E."/>
            <person name="Waterston R."/>
        </authorList>
    </citation>
    <scope>NUCLEOTIDE SEQUENCE [LARGE SCALE GENOMIC DNA]</scope>
    <source>
        <strain evidence="3 4">Bristol N2</strain>
    </source>
</reference>
<dbReference type="CTD" id="177024"/>
<dbReference type="GO" id="GO:0003677">
    <property type="term" value="F:DNA binding"/>
    <property type="evidence" value="ECO:0007669"/>
    <property type="project" value="InterPro"/>
</dbReference>
<proteinExistence type="evidence at protein level"/>
<dbReference type="STRING" id="6239.Y38F2AR.5a.1"/>
<dbReference type="PANTHER" id="PTHR15180">
    <property type="entry name" value="GENERAL TRANSCRIPTION FACTOR 3C POLYPEPTIDE 1"/>
    <property type="match status" value="1"/>
</dbReference>
<dbReference type="InterPro" id="IPR056467">
    <property type="entry name" value="eWH_GTF3C1"/>
</dbReference>
<dbReference type="eggNOG" id="KOG4560">
    <property type="taxonomic scope" value="Eukaryota"/>
</dbReference>
<dbReference type="CDD" id="cd16169">
    <property type="entry name" value="Tau138_eWH"/>
    <property type="match status" value="1"/>
</dbReference>
<gene>
    <name evidence="3 5" type="primary">tftc-1</name>
    <name evidence="3" type="ORF">CELE_Y38F2AR.5</name>
    <name evidence="5" type="ORF">Y38F2AR.5</name>
</gene>
<dbReference type="OrthoDB" id="68020at2759"/>
<protein>
    <submittedName>
        <fullName evidence="3">GTF3C1 extended winged-helix domain-containing protein</fullName>
    </submittedName>
</protein>
<dbReference type="Bgee" id="WBGene00021423">
    <property type="expression patterns" value="Expressed in pharyngeal muscle cell (C elegans) and 3 other cell types or tissues"/>
</dbReference>
<dbReference type="EMBL" id="BX284604">
    <property type="protein sequence ID" value="CDH93325.1"/>
    <property type="molecule type" value="Genomic_DNA"/>
</dbReference>
<feature type="domain" description="GTF3C1 extended winged-helix" evidence="2">
    <location>
        <begin position="220"/>
        <end position="330"/>
    </location>
</feature>
<dbReference type="ExpressionAtlas" id="U4PBT1">
    <property type="expression patterns" value="baseline and differential"/>
</dbReference>